<dbReference type="Gene3D" id="1.10.10.10">
    <property type="entry name" value="Winged helix-like DNA-binding domain superfamily/Winged helix DNA-binding domain"/>
    <property type="match status" value="1"/>
</dbReference>
<name>A0ABU0IHQ1_9HYPH</name>
<dbReference type="Proteomes" id="UP001235269">
    <property type="component" value="Unassembled WGS sequence"/>
</dbReference>
<gene>
    <name evidence="3" type="ORF">QO005_003089</name>
</gene>
<keyword evidence="3" id="KW-0808">Transferase</keyword>
<dbReference type="GO" id="GO:0016301">
    <property type="term" value="F:kinase activity"/>
    <property type="evidence" value="ECO:0007669"/>
    <property type="project" value="UniProtKB-KW"/>
</dbReference>
<feature type="region of interest" description="Disordered" evidence="2">
    <location>
        <begin position="10"/>
        <end position="31"/>
    </location>
</feature>
<keyword evidence="4" id="KW-1185">Reference proteome</keyword>
<keyword evidence="3" id="KW-0418">Kinase</keyword>
<proteinExistence type="inferred from homology"/>
<dbReference type="RefSeq" id="WP_307158929.1">
    <property type="nucleotide sequence ID" value="NZ_JAUSWH010000010.1"/>
</dbReference>
<dbReference type="InterPro" id="IPR000600">
    <property type="entry name" value="ROK"/>
</dbReference>
<reference evidence="3 4" key="1">
    <citation type="submission" date="2023-07" db="EMBL/GenBank/DDBJ databases">
        <title>Genomic Encyclopedia of Type Strains, Phase IV (KMG-IV): sequencing the most valuable type-strain genomes for metagenomic binning, comparative biology and taxonomic classification.</title>
        <authorList>
            <person name="Goeker M."/>
        </authorList>
    </citation>
    <scope>NUCLEOTIDE SEQUENCE [LARGE SCALE GENOMIC DNA]</scope>
    <source>
        <strain evidence="3 4">DSM 100301</strain>
    </source>
</reference>
<dbReference type="PANTHER" id="PTHR18964">
    <property type="entry name" value="ROK (REPRESSOR, ORF, KINASE) FAMILY"/>
    <property type="match status" value="1"/>
</dbReference>
<organism evidence="3 4">
    <name type="scientific">Rhizobium paknamense</name>
    <dbReference type="NCBI Taxonomy" id="1206817"/>
    <lineage>
        <taxon>Bacteria</taxon>
        <taxon>Pseudomonadati</taxon>
        <taxon>Pseudomonadota</taxon>
        <taxon>Alphaproteobacteria</taxon>
        <taxon>Hyphomicrobiales</taxon>
        <taxon>Rhizobiaceae</taxon>
        <taxon>Rhizobium/Agrobacterium group</taxon>
        <taxon>Rhizobium</taxon>
    </lineage>
</organism>
<dbReference type="SUPFAM" id="SSF53067">
    <property type="entry name" value="Actin-like ATPase domain"/>
    <property type="match status" value="1"/>
</dbReference>
<dbReference type="EMBL" id="JAUSWH010000010">
    <property type="protein sequence ID" value="MDQ0456744.1"/>
    <property type="molecule type" value="Genomic_DNA"/>
</dbReference>
<dbReference type="InterPro" id="IPR043129">
    <property type="entry name" value="ATPase_NBD"/>
</dbReference>
<accession>A0ABU0IHQ1</accession>
<dbReference type="InterPro" id="IPR036388">
    <property type="entry name" value="WH-like_DNA-bd_sf"/>
</dbReference>
<evidence type="ECO:0000313" key="3">
    <source>
        <dbReference type="EMBL" id="MDQ0456744.1"/>
    </source>
</evidence>
<dbReference type="InterPro" id="IPR036390">
    <property type="entry name" value="WH_DNA-bd_sf"/>
</dbReference>
<dbReference type="Gene3D" id="3.30.420.40">
    <property type="match status" value="1"/>
</dbReference>
<sequence>MPAITPLRLARRTRRASHSASETPGISPTDIAAHNSRTALEILRRSGPQTRLELSARLQLTEPAIAGIMARLLEAGHVVQRKRSGGGRYVSTEYLLKPESAYALGLRWTAAGGKICLVDLSGRVVETTDFRSAEEVDRAIDTLLAQGNRRAGCRGLAIAVSADAPPEAHVWIDRTGGLPLTTLEDKEAALIAEHVLGVGECDGGIVVILVGRRIEAGLLFGAKPFRGEHGRAGNIGAMRTGPQRIPLDEVLNSDSFTAFMATARGSETEALAAWATQAAEHLKDAIIAIGGFLSPGLILIGGDLPVPALDAMIERVNRQTRIFIDSFSVPDLVRTHFPDGGTAEGAAMSIFLGDLLPEISRMGTSDR</sequence>
<dbReference type="CDD" id="cd00090">
    <property type="entry name" value="HTH_ARSR"/>
    <property type="match status" value="1"/>
</dbReference>
<dbReference type="InterPro" id="IPR011991">
    <property type="entry name" value="ArsR-like_HTH"/>
</dbReference>
<protein>
    <submittedName>
        <fullName evidence="3">NBD/HSP70 family sugar kinase</fullName>
    </submittedName>
</protein>
<dbReference type="PANTHER" id="PTHR18964:SF149">
    <property type="entry name" value="BIFUNCTIONAL UDP-N-ACETYLGLUCOSAMINE 2-EPIMERASE_N-ACETYLMANNOSAMINE KINASE"/>
    <property type="match status" value="1"/>
</dbReference>
<comment type="caution">
    <text evidence="3">The sequence shown here is derived from an EMBL/GenBank/DDBJ whole genome shotgun (WGS) entry which is preliminary data.</text>
</comment>
<evidence type="ECO:0000256" key="1">
    <source>
        <dbReference type="ARBA" id="ARBA00006479"/>
    </source>
</evidence>
<evidence type="ECO:0000313" key="4">
    <source>
        <dbReference type="Proteomes" id="UP001235269"/>
    </source>
</evidence>
<dbReference type="SUPFAM" id="SSF46785">
    <property type="entry name" value="Winged helix' DNA-binding domain"/>
    <property type="match status" value="1"/>
</dbReference>
<comment type="similarity">
    <text evidence="1">Belongs to the ROK (NagC/XylR) family.</text>
</comment>
<evidence type="ECO:0000256" key="2">
    <source>
        <dbReference type="SAM" id="MobiDB-lite"/>
    </source>
</evidence>